<dbReference type="SMR" id="G4ZRP7"/>
<dbReference type="Proteomes" id="UP000002640">
    <property type="component" value="Unassembled WGS sequence"/>
</dbReference>
<evidence type="ECO:0008006" key="5">
    <source>
        <dbReference type="Google" id="ProtNLM"/>
    </source>
</evidence>
<keyword evidence="4" id="KW-1185">Reference proteome</keyword>
<sequence length="143" mass="15546">MQRGKAVAMVLGLALAFALGILSIALSSTASEGVGQVTRHLRAYWVDESQHGRAGIDMEALARRDQKPSPPGVMAMESQLGAATSFIETLSPNEKPDESDDSKESVDHKEETPQRPWGRTSCVKTQEHQRLRLVIDGYSVSAL</sequence>
<feature type="compositionally biased region" description="Basic and acidic residues" evidence="1">
    <location>
        <begin position="102"/>
        <end position="113"/>
    </location>
</feature>
<dbReference type="RefSeq" id="XP_009531285.1">
    <property type="nucleotide sequence ID" value="XM_009532990.1"/>
</dbReference>
<organism evidence="3 4">
    <name type="scientific">Phytophthora sojae (strain P6497)</name>
    <name type="common">Soybean stem and root rot agent</name>
    <name type="synonym">Phytophthora megasperma f. sp. glycines</name>
    <dbReference type="NCBI Taxonomy" id="1094619"/>
    <lineage>
        <taxon>Eukaryota</taxon>
        <taxon>Sar</taxon>
        <taxon>Stramenopiles</taxon>
        <taxon>Oomycota</taxon>
        <taxon>Peronosporomycetes</taxon>
        <taxon>Peronosporales</taxon>
        <taxon>Peronosporaceae</taxon>
        <taxon>Phytophthora</taxon>
    </lineage>
</organism>
<accession>G4ZRP7</accession>
<keyword evidence="2" id="KW-0732">Signal</keyword>
<name>G4ZRP7_PHYSP</name>
<feature type="chain" id="PRO_5003472770" description="RxLR effector protein" evidence="2">
    <location>
        <begin position="32"/>
        <end position="143"/>
    </location>
</feature>
<evidence type="ECO:0000313" key="4">
    <source>
        <dbReference type="Proteomes" id="UP000002640"/>
    </source>
</evidence>
<protein>
    <recommendedName>
        <fullName evidence="5">RxLR effector protein</fullName>
    </recommendedName>
</protein>
<feature type="region of interest" description="Disordered" evidence="1">
    <location>
        <begin position="90"/>
        <end position="123"/>
    </location>
</feature>
<proteinExistence type="predicted"/>
<evidence type="ECO:0000256" key="1">
    <source>
        <dbReference type="SAM" id="MobiDB-lite"/>
    </source>
</evidence>
<dbReference type="InParanoid" id="G4ZRP7"/>
<dbReference type="EMBL" id="JH159156">
    <property type="protein sequence ID" value="EGZ13856.1"/>
    <property type="molecule type" value="Genomic_DNA"/>
</dbReference>
<dbReference type="KEGG" id="psoj:PHYSODRAFT_335574"/>
<reference evidence="3 4" key="1">
    <citation type="journal article" date="2006" name="Science">
        <title>Phytophthora genome sequences uncover evolutionary origins and mechanisms of pathogenesis.</title>
        <authorList>
            <person name="Tyler B.M."/>
            <person name="Tripathy S."/>
            <person name="Zhang X."/>
            <person name="Dehal P."/>
            <person name="Jiang R.H."/>
            <person name="Aerts A."/>
            <person name="Arredondo F.D."/>
            <person name="Baxter L."/>
            <person name="Bensasson D."/>
            <person name="Beynon J.L."/>
            <person name="Chapman J."/>
            <person name="Damasceno C.M."/>
            <person name="Dorrance A.E."/>
            <person name="Dou D."/>
            <person name="Dickerman A.W."/>
            <person name="Dubchak I.L."/>
            <person name="Garbelotto M."/>
            <person name="Gijzen M."/>
            <person name="Gordon S.G."/>
            <person name="Govers F."/>
            <person name="Grunwald N.J."/>
            <person name="Huang W."/>
            <person name="Ivors K.L."/>
            <person name="Jones R.W."/>
            <person name="Kamoun S."/>
            <person name="Krampis K."/>
            <person name="Lamour K.H."/>
            <person name="Lee M.K."/>
            <person name="McDonald W.H."/>
            <person name="Medina M."/>
            <person name="Meijer H.J."/>
            <person name="Nordberg E.K."/>
            <person name="Maclean D.J."/>
            <person name="Ospina-Giraldo M.D."/>
            <person name="Morris P.F."/>
            <person name="Phuntumart V."/>
            <person name="Putnam N.H."/>
            <person name="Rash S."/>
            <person name="Rose J.K."/>
            <person name="Sakihama Y."/>
            <person name="Salamov A.A."/>
            <person name="Savidor A."/>
            <person name="Scheuring C.F."/>
            <person name="Smith B.M."/>
            <person name="Sobral B.W."/>
            <person name="Terry A."/>
            <person name="Torto-Alalibo T.A."/>
            <person name="Win J."/>
            <person name="Xu Z."/>
            <person name="Zhang H."/>
            <person name="Grigoriev I.V."/>
            <person name="Rokhsar D.S."/>
            <person name="Boore J.L."/>
        </authorList>
    </citation>
    <scope>NUCLEOTIDE SEQUENCE [LARGE SCALE GENOMIC DNA]</scope>
    <source>
        <strain evidence="3 4">P6497</strain>
    </source>
</reference>
<dbReference type="GeneID" id="20647043"/>
<evidence type="ECO:0000256" key="2">
    <source>
        <dbReference type="SAM" id="SignalP"/>
    </source>
</evidence>
<dbReference type="AlphaFoldDB" id="G4ZRP7"/>
<evidence type="ECO:0000313" key="3">
    <source>
        <dbReference type="EMBL" id="EGZ13856.1"/>
    </source>
</evidence>
<gene>
    <name evidence="3" type="ORF">PHYSODRAFT_335574</name>
</gene>
<feature type="signal peptide" evidence="2">
    <location>
        <begin position="1"/>
        <end position="31"/>
    </location>
</feature>